<keyword evidence="4" id="KW-0804">Transcription</keyword>
<dbReference type="AlphaFoldDB" id="A0ABC8SX20"/>
<gene>
    <name evidence="7" type="ORF">ILEXP_LOCUS30440</name>
</gene>
<keyword evidence="2" id="KW-0805">Transcription regulation</keyword>
<comment type="caution">
    <text evidence="7">The sequence shown here is derived from an EMBL/GenBank/DDBJ whole genome shotgun (WGS) entry which is preliminary data.</text>
</comment>
<protein>
    <recommendedName>
        <fullName evidence="6">TF-B3 domain-containing protein</fullName>
    </recommendedName>
</protein>
<evidence type="ECO:0000256" key="1">
    <source>
        <dbReference type="ARBA" id="ARBA00004123"/>
    </source>
</evidence>
<dbReference type="CDD" id="cd10017">
    <property type="entry name" value="B3_DNA"/>
    <property type="match status" value="1"/>
</dbReference>
<dbReference type="GO" id="GO:0005634">
    <property type="term" value="C:nucleus"/>
    <property type="evidence" value="ECO:0007669"/>
    <property type="project" value="UniProtKB-SubCell"/>
</dbReference>
<dbReference type="Gene3D" id="2.40.330.10">
    <property type="entry name" value="DNA-binding pseudobarrel domain"/>
    <property type="match status" value="1"/>
</dbReference>
<evidence type="ECO:0000259" key="6">
    <source>
        <dbReference type="Pfam" id="PF02362"/>
    </source>
</evidence>
<dbReference type="GO" id="GO:0003677">
    <property type="term" value="F:DNA binding"/>
    <property type="evidence" value="ECO:0007669"/>
    <property type="project" value="UniProtKB-KW"/>
</dbReference>
<organism evidence="7 8">
    <name type="scientific">Ilex paraguariensis</name>
    <name type="common">yerba mate</name>
    <dbReference type="NCBI Taxonomy" id="185542"/>
    <lineage>
        <taxon>Eukaryota</taxon>
        <taxon>Viridiplantae</taxon>
        <taxon>Streptophyta</taxon>
        <taxon>Embryophyta</taxon>
        <taxon>Tracheophyta</taxon>
        <taxon>Spermatophyta</taxon>
        <taxon>Magnoliopsida</taxon>
        <taxon>eudicotyledons</taxon>
        <taxon>Gunneridae</taxon>
        <taxon>Pentapetalae</taxon>
        <taxon>asterids</taxon>
        <taxon>campanulids</taxon>
        <taxon>Aquifoliales</taxon>
        <taxon>Aquifoliaceae</taxon>
        <taxon>Ilex</taxon>
    </lineage>
</organism>
<proteinExistence type="predicted"/>
<keyword evidence="8" id="KW-1185">Reference proteome</keyword>
<evidence type="ECO:0000256" key="3">
    <source>
        <dbReference type="ARBA" id="ARBA00023125"/>
    </source>
</evidence>
<reference evidence="7 8" key="1">
    <citation type="submission" date="2024-02" db="EMBL/GenBank/DDBJ databases">
        <authorList>
            <person name="Vignale AGUSTIN F."/>
            <person name="Sosa J E."/>
            <person name="Modenutti C."/>
        </authorList>
    </citation>
    <scope>NUCLEOTIDE SEQUENCE [LARGE SCALE GENOMIC DNA]</scope>
</reference>
<keyword evidence="5" id="KW-0539">Nucleus</keyword>
<accession>A0ABC8SX20</accession>
<dbReference type="SUPFAM" id="SSF101936">
    <property type="entry name" value="DNA-binding pseudobarrel domain"/>
    <property type="match status" value="1"/>
</dbReference>
<keyword evidence="3" id="KW-0238">DNA-binding</keyword>
<sequence>MEPELLCLRKRLTNSDVQRNLEIPNGAPFLPARNEVMLVRDKEGNIFQFRAKVRRGGRRSLTYQWRRFAVDKSLKVGEYLRISRSGNGNEYVVEVVCVEWMKGVEAEEEGVVVVDVV</sequence>
<evidence type="ECO:0000313" key="7">
    <source>
        <dbReference type="EMBL" id="CAK9161630.1"/>
    </source>
</evidence>
<name>A0ABC8SX20_9AQUA</name>
<dbReference type="InterPro" id="IPR003340">
    <property type="entry name" value="B3_DNA-bd"/>
</dbReference>
<dbReference type="EMBL" id="CAUOFW020003714">
    <property type="protein sequence ID" value="CAK9161630.1"/>
    <property type="molecule type" value="Genomic_DNA"/>
</dbReference>
<comment type="subcellular location">
    <subcellularLocation>
        <location evidence="1">Nucleus</location>
    </subcellularLocation>
</comment>
<dbReference type="Pfam" id="PF02362">
    <property type="entry name" value="B3"/>
    <property type="match status" value="1"/>
</dbReference>
<dbReference type="Proteomes" id="UP001642360">
    <property type="component" value="Unassembled WGS sequence"/>
</dbReference>
<evidence type="ECO:0000256" key="2">
    <source>
        <dbReference type="ARBA" id="ARBA00023015"/>
    </source>
</evidence>
<evidence type="ECO:0000256" key="5">
    <source>
        <dbReference type="ARBA" id="ARBA00023242"/>
    </source>
</evidence>
<evidence type="ECO:0000313" key="8">
    <source>
        <dbReference type="Proteomes" id="UP001642360"/>
    </source>
</evidence>
<evidence type="ECO:0000256" key="4">
    <source>
        <dbReference type="ARBA" id="ARBA00023163"/>
    </source>
</evidence>
<feature type="domain" description="TF-B3" evidence="6">
    <location>
        <begin position="12"/>
        <end position="95"/>
    </location>
</feature>
<dbReference type="InterPro" id="IPR015300">
    <property type="entry name" value="DNA-bd_pseudobarrel_sf"/>
</dbReference>